<dbReference type="PANTHER" id="PTHR44051:SF8">
    <property type="entry name" value="GLUTATHIONE S-TRANSFERASE GSTA"/>
    <property type="match status" value="1"/>
</dbReference>
<dbReference type="InterPro" id="IPR004045">
    <property type="entry name" value="Glutathione_S-Trfase_N"/>
</dbReference>
<evidence type="ECO:0000313" key="4">
    <source>
        <dbReference type="Proteomes" id="UP000015351"/>
    </source>
</evidence>
<dbReference type="Pfam" id="PF13417">
    <property type="entry name" value="GST_N_3"/>
    <property type="match status" value="1"/>
</dbReference>
<feature type="domain" description="GST C-terminal" evidence="2">
    <location>
        <begin position="61"/>
        <end position="177"/>
    </location>
</feature>
<dbReference type="SFLD" id="SFLDS00019">
    <property type="entry name" value="Glutathione_Transferase_(cytos"/>
    <property type="match status" value="1"/>
</dbReference>
<dbReference type="Proteomes" id="UP000015351">
    <property type="component" value="Unassembled WGS sequence"/>
</dbReference>
<dbReference type="PATRIC" id="fig|1123360.3.peg.3493"/>
<dbReference type="InterPro" id="IPR010987">
    <property type="entry name" value="Glutathione-S-Trfase_C-like"/>
</dbReference>
<evidence type="ECO:0000259" key="2">
    <source>
        <dbReference type="PROSITE" id="PS50405"/>
    </source>
</evidence>
<keyword evidence="3" id="KW-0808">Transferase</keyword>
<dbReference type="EMBL" id="AONI01000015">
    <property type="protein sequence ID" value="EPX77799.1"/>
    <property type="molecule type" value="Genomic_DNA"/>
</dbReference>
<organism evidence="3 4">
    <name type="scientific">Litoreibacter arenae DSM 19593</name>
    <dbReference type="NCBI Taxonomy" id="1123360"/>
    <lineage>
        <taxon>Bacteria</taxon>
        <taxon>Pseudomonadati</taxon>
        <taxon>Pseudomonadota</taxon>
        <taxon>Alphaproteobacteria</taxon>
        <taxon>Rhodobacterales</taxon>
        <taxon>Roseobacteraceae</taxon>
        <taxon>Litoreibacter</taxon>
    </lineage>
</organism>
<dbReference type="PROSITE" id="PS50404">
    <property type="entry name" value="GST_NTER"/>
    <property type="match status" value="1"/>
</dbReference>
<dbReference type="InterPro" id="IPR040079">
    <property type="entry name" value="Glutathione_S-Trfase"/>
</dbReference>
<dbReference type="HOGENOM" id="CLU_011226_6_4_5"/>
<dbReference type="GO" id="GO:0004364">
    <property type="term" value="F:glutathione transferase activity"/>
    <property type="evidence" value="ECO:0007669"/>
    <property type="project" value="UniProtKB-EC"/>
</dbReference>
<proteinExistence type="predicted"/>
<dbReference type="InterPro" id="IPR036282">
    <property type="entry name" value="Glutathione-S-Trfase_C_sf"/>
</dbReference>
<reference evidence="4" key="1">
    <citation type="journal article" date="2013" name="Stand. Genomic Sci.">
        <title>Genome sequence of the Litoreibacter arenae type strain (DSM 19593(T)), a member of the Roseobacter clade isolated from sea sand.</title>
        <authorList>
            <person name="Riedel T."/>
            <person name="Fiebig A."/>
            <person name="Petersen J."/>
            <person name="Gronow S."/>
            <person name="Kyrpides N.C."/>
            <person name="Goker M."/>
            <person name="Klenk H.P."/>
        </authorList>
    </citation>
    <scope>NUCLEOTIDE SEQUENCE [LARGE SCALE GENOMIC DNA]</scope>
    <source>
        <strain evidence="4">DSM 19593</strain>
    </source>
</reference>
<dbReference type="STRING" id="1123360.thalar_03526"/>
<dbReference type="SUPFAM" id="SSF52833">
    <property type="entry name" value="Thioredoxin-like"/>
    <property type="match status" value="1"/>
</dbReference>
<dbReference type="Gene3D" id="1.20.1050.10">
    <property type="match status" value="1"/>
</dbReference>
<dbReference type="SUPFAM" id="SSF47616">
    <property type="entry name" value="GST C-terminal domain-like"/>
    <property type="match status" value="1"/>
</dbReference>
<dbReference type="eggNOG" id="COG0625">
    <property type="taxonomic scope" value="Bacteria"/>
</dbReference>
<dbReference type="PROSITE" id="PS50405">
    <property type="entry name" value="GST_CTER"/>
    <property type="match status" value="1"/>
</dbReference>
<dbReference type="Pfam" id="PF13410">
    <property type="entry name" value="GST_C_2"/>
    <property type="match status" value="1"/>
</dbReference>
<sequence>MEELGQPYTQIQAAPRSDEAREYNPSGKVPALVDDGATLTDSTAIITYLADKHGSLTHKAGTLGRARQDGFTHMVLDEFDAILWTAARHSFVLPEEMRVADIKPSLKWEFANSEATLVAQMGDGPYLMGETFTIADIVLGHCLGWAVGAKFALSQPRLTDYLARLRERPAYKAARAD</sequence>
<dbReference type="InterPro" id="IPR036249">
    <property type="entry name" value="Thioredoxin-like_sf"/>
</dbReference>
<gene>
    <name evidence="3" type="ORF">thalar_03526</name>
</gene>
<comment type="caution">
    <text evidence="3">The sequence shown here is derived from an EMBL/GenBank/DDBJ whole genome shotgun (WGS) entry which is preliminary data.</text>
</comment>
<dbReference type="EC" id="2.5.1.18" evidence="3"/>
<dbReference type="CDD" id="cd03046">
    <property type="entry name" value="GST_N_GTT1_like"/>
    <property type="match status" value="1"/>
</dbReference>
<evidence type="ECO:0000259" key="1">
    <source>
        <dbReference type="PROSITE" id="PS50404"/>
    </source>
</evidence>
<protein>
    <submittedName>
        <fullName evidence="3">Glutathione S-transferase</fullName>
        <ecNumber evidence="3">2.5.1.18</ecNumber>
    </submittedName>
</protein>
<evidence type="ECO:0000313" key="3">
    <source>
        <dbReference type="EMBL" id="EPX77799.1"/>
    </source>
</evidence>
<dbReference type="PANTHER" id="PTHR44051">
    <property type="entry name" value="GLUTATHIONE S-TRANSFERASE-RELATED"/>
    <property type="match status" value="1"/>
</dbReference>
<feature type="domain" description="GST N-terminal" evidence="1">
    <location>
        <begin position="1"/>
        <end position="57"/>
    </location>
</feature>
<dbReference type="AlphaFoldDB" id="S9RV13"/>
<name>S9RV13_9RHOB</name>
<dbReference type="Gene3D" id="3.40.30.10">
    <property type="entry name" value="Glutaredoxin"/>
    <property type="match status" value="1"/>
</dbReference>
<keyword evidence="4" id="KW-1185">Reference proteome</keyword>
<accession>S9RV13</accession>